<accession>I7LTJ9</accession>
<dbReference type="AlphaFoldDB" id="I7LTJ9"/>
<feature type="region of interest" description="Disordered" evidence="1">
    <location>
        <begin position="72"/>
        <end position="91"/>
    </location>
</feature>
<gene>
    <name evidence="2" type="ORF">TTHERM_00471640</name>
</gene>
<proteinExistence type="predicted"/>
<dbReference type="GeneID" id="7832245"/>
<keyword evidence="3" id="KW-1185">Reference proteome</keyword>
<evidence type="ECO:0000313" key="3">
    <source>
        <dbReference type="Proteomes" id="UP000009168"/>
    </source>
</evidence>
<name>I7LTJ9_TETTS</name>
<reference evidence="3" key="1">
    <citation type="journal article" date="2006" name="PLoS Biol.">
        <title>Macronuclear genome sequence of the ciliate Tetrahymena thermophila, a model eukaryote.</title>
        <authorList>
            <person name="Eisen J.A."/>
            <person name="Coyne R.S."/>
            <person name="Wu M."/>
            <person name="Wu D."/>
            <person name="Thiagarajan M."/>
            <person name="Wortman J.R."/>
            <person name="Badger J.H."/>
            <person name="Ren Q."/>
            <person name="Amedeo P."/>
            <person name="Jones K.M."/>
            <person name="Tallon L.J."/>
            <person name="Delcher A.L."/>
            <person name="Salzberg S.L."/>
            <person name="Silva J.C."/>
            <person name="Haas B.J."/>
            <person name="Majoros W.H."/>
            <person name="Farzad M."/>
            <person name="Carlton J.M."/>
            <person name="Smith R.K. Jr."/>
            <person name="Garg J."/>
            <person name="Pearlman R.E."/>
            <person name="Karrer K.M."/>
            <person name="Sun L."/>
            <person name="Manning G."/>
            <person name="Elde N.C."/>
            <person name="Turkewitz A.P."/>
            <person name="Asai D.J."/>
            <person name="Wilkes D.E."/>
            <person name="Wang Y."/>
            <person name="Cai H."/>
            <person name="Collins K."/>
            <person name="Stewart B.A."/>
            <person name="Lee S.R."/>
            <person name="Wilamowska K."/>
            <person name="Weinberg Z."/>
            <person name="Ruzzo W.L."/>
            <person name="Wloga D."/>
            <person name="Gaertig J."/>
            <person name="Frankel J."/>
            <person name="Tsao C.-C."/>
            <person name="Gorovsky M.A."/>
            <person name="Keeling P.J."/>
            <person name="Waller R.F."/>
            <person name="Patron N.J."/>
            <person name="Cherry J.M."/>
            <person name="Stover N.A."/>
            <person name="Krieger C.J."/>
            <person name="del Toro C."/>
            <person name="Ryder H.F."/>
            <person name="Williamson S.C."/>
            <person name="Barbeau R.A."/>
            <person name="Hamilton E.P."/>
            <person name="Orias E."/>
        </authorList>
    </citation>
    <scope>NUCLEOTIDE SEQUENCE [LARGE SCALE GENOMIC DNA]</scope>
    <source>
        <strain evidence="3">SB210</strain>
    </source>
</reference>
<organism evidence="2 3">
    <name type="scientific">Tetrahymena thermophila (strain SB210)</name>
    <dbReference type="NCBI Taxonomy" id="312017"/>
    <lineage>
        <taxon>Eukaryota</taxon>
        <taxon>Sar</taxon>
        <taxon>Alveolata</taxon>
        <taxon>Ciliophora</taxon>
        <taxon>Intramacronucleata</taxon>
        <taxon>Oligohymenophorea</taxon>
        <taxon>Hymenostomatida</taxon>
        <taxon>Tetrahymenina</taxon>
        <taxon>Tetrahymenidae</taxon>
        <taxon>Tetrahymena</taxon>
    </lineage>
</organism>
<sequence>MLKQLYAQNIMQNYSSIDYSQVEKNQRKCQTQMDSNDEEEYSNEEGYYGRIQNNSRKKSKISYNLKKKFLDEEKESNDETDFHLPQLKDNRYYNSLQNEQRYKRNKSVQPRNQYQPIDQKEKLIVKNTQFEEQVSQYIPHRNHQKSFDNYQYFKEYYNDEEPQPISTKKPKTRQVSFYDNNQSAPQMNLKSINPIKSKSQIASPFINQNNQNYLILQEQYRNSIDSLQQIKINQLKQRQLERNSQNIEELEEKKNYEFNNNNKMNFNQQEQQFNDDSSETINYSQFEEKKQGSIMKIINDFSEIELKPNQRKPITTSILEKNSNLNKIEYKSPQLSHLKQRSLINNPIIEISATDSLKAIQTSSQDEKSYIFKDQPKRQSINQNRIEFQRQQNLDKLNNIQLRNRQQRELASQLVSSPQKISFEIPETNKSSIVANFNILQSRREQSSAYQQYHKQEYSNQRNYTPIKKPSKTFNQSPNQYQPISDYSIIKKLEQSSPVLKQLKQLDKHFEQEQKENQDLISKMNEWYLLEMEEKDLVNKSQKPVKQQSKSPAQIINKQYRINHLANFSNINKIQKRKSSREALQLDIPKKEQKELESILQQLKSYSKIMKKQKKFLKNQENLD</sequence>
<dbReference type="Proteomes" id="UP000009168">
    <property type="component" value="Unassembled WGS sequence"/>
</dbReference>
<feature type="compositionally biased region" description="Basic and acidic residues" evidence="1">
    <location>
        <begin position="80"/>
        <end position="91"/>
    </location>
</feature>
<evidence type="ECO:0000313" key="2">
    <source>
        <dbReference type="EMBL" id="EAR85385.2"/>
    </source>
</evidence>
<protein>
    <submittedName>
        <fullName evidence="2">Uncharacterized protein</fullName>
    </submittedName>
</protein>
<dbReference type="InParanoid" id="I7LTJ9"/>
<evidence type="ECO:0000256" key="1">
    <source>
        <dbReference type="SAM" id="MobiDB-lite"/>
    </source>
</evidence>
<dbReference type="RefSeq" id="XP_001033048.2">
    <property type="nucleotide sequence ID" value="XM_001033048.2"/>
</dbReference>
<dbReference type="KEGG" id="tet:TTHERM_00471640"/>
<dbReference type="EMBL" id="GG662622">
    <property type="protein sequence ID" value="EAR85385.2"/>
    <property type="molecule type" value="Genomic_DNA"/>
</dbReference>